<evidence type="ECO:0000256" key="2">
    <source>
        <dbReference type="ARBA" id="ARBA00006014"/>
    </source>
</evidence>
<dbReference type="GO" id="GO:0016603">
    <property type="term" value="F:glutaminyl-peptide cyclotransferase activity"/>
    <property type="evidence" value="ECO:0007669"/>
    <property type="project" value="UniProtKB-EC"/>
</dbReference>
<gene>
    <name evidence="7" type="primary">QPCT</name>
    <name evidence="7" type="ORF">BLAG_LOCUS17505</name>
</gene>
<dbReference type="AlphaFoldDB" id="A0A8J9ZUN2"/>
<comment type="similarity">
    <text evidence="2">Belongs to the glutaminyl-peptide cyclotransferase family.</text>
</comment>
<sequence length="406" mass="46729">MLNSSSSGGFRVLSSSGPTGKMVRTAILLFVGVCVLLLVRGGSGDWTEEKNKHTLRKLTESKLEKLVKDVADIDYMWKNLLKPMLRERVPGTQGNQFVRQHIISQLRSLQAGWTVDEDTFTDSTPWPYGDVEFVNIIATLNPQAKRHLTLACHYDSKKLKGFIAATDSAVPCALMLNIVRNLDSQLGIIKNKQRYLQEWWQRFQMWAQWERLSAETWEGARQYAQQEPDLTLQLIFFDGEEAFRDWTSTDSIYGARHLARQLADTPHEQDPSRKMLDGMDVMVLLDLLGAKNPTFPNFHFQGSATKWYDRLKDIEKNLHAKKLLEEHYSSNQYFTGRQYNGRIEDDHIPFLERGVNILHVIPAPFPPQWHRVTDDEAHLDKPTTANLNKILTAFVYEYLHLASARK</sequence>
<proteinExistence type="inferred from homology"/>
<dbReference type="InterPro" id="IPR040234">
    <property type="entry name" value="QC/QCL"/>
</dbReference>
<dbReference type="OrthoDB" id="3907302at2759"/>
<reference evidence="7" key="1">
    <citation type="submission" date="2022-01" db="EMBL/GenBank/DDBJ databases">
        <authorList>
            <person name="Braso-Vives M."/>
        </authorList>
    </citation>
    <scope>NUCLEOTIDE SEQUENCE</scope>
</reference>
<dbReference type="Proteomes" id="UP000838412">
    <property type="component" value="Chromosome 4"/>
</dbReference>
<feature type="domain" description="Peptidase M28" evidence="6">
    <location>
        <begin position="217"/>
        <end position="394"/>
    </location>
</feature>
<dbReference type="CDD" id="cd03880">
    <property type="entry name" value="M28_QC_like"/>
    <property type="match status" value="1"/>
</dbReference>
<evidence type="ECO:0000256" key="4">
    <source>
        <dbReference type="ARBA" id="ARBA00022679"/>
    </source>
</evidence>
<comment type="catalytic activity">
    <reaction evidence="1">
        <text>N-terminal L-glutaminyl-[peptide] = N-terminal 5-oxo-L-prolyl-[peptide] + NH4(+)</text>
        <dbReference type="Rhea" id="RHEA:23652"/>
        <dbReference type="Rhea" id="RHEA-COMP:11736"/>
        <dbReference type="Rhea" id="RHEA-COMP:11846"/>
        <dbReference type="ChEBI" id="CHEBI:28938"/>
        <dbReference type="ChEBI" id="CHEBI:64722"/>
        <dbReference type="ChEBI" id="CHEBI:87215"/>
        <dbReference type="EC" id="2.3.2.5"/>
    </reaction>
</comment>
<dbReference type="InterPro" id="IPR037457">
    <property type="entry name" value="M28_QC"/>
</dbReference>
<evidence type="ECO:0000313" key="8">
    <source>
        <dbReference type="Proteomes" id="UP000838412"/>
    </source>
</evidence>
<evidence type="ECO:0000313" key="7">
    <source>
        <dbReference type="EMBL" id="CAH1262462.1"/>
    </source>
</evidence>
<dbReference type="Pfam" id="PF04389">
    <property type="entry name" value="Peptidase_M28"/>
    <property type="match status" value="2"/>
</dbReference>
<keyword evidence="4" id="KW-0808">Transferase</keyword>
<organism evidence="7 8">
    <name type="scientific">Branchiostoma lanceolatum</name>
    <name type="common">Common lancelet</name>
    <name type="synonym">Amphioxus lanceolatum</name>
    <dbReference type="NCBI Taxonomy" id="7740"/>
    <lineage>
        <taxon>Eukaryota</taxon>
        <taxon>Metazoa</taxon>
        <taxon>Chordata</taxon>
        <taxon>Cephalochordata</taxon>
        <taxon>Leptocardii</taxon>
        <taxon>Amphioxiformes</taxon>
        <taxon>Branchiostomatidae</taxon>
        <taxon>Branchiostoma</taxon>
    </lineage>
</organism>
<protein>
    <recommendedName>
        <fullName evidence="3">glutaminyl-peptide cyclotransferase</fullName>
        <ecNumber evidence="3">2.3.2.5</ecNumber>
    </recommendedName>
</protein>
<dbReference type="InterPro" id="IPR007484">
    <property type="entry name" value="Peptidase_M28"/>
</dbReference>
<dbReference type="Gene3D" id="3.40.630.10">
    <property type="entry name" value="Zn peptidases"/>
    <property type="match status" value="1"/>
</dbReference>
<dbReference type="GO" id="GO:0008270">
    <property type="term" value="F:zinc ion binding"/>
    <property type="evidence" value="ECO:0007669"/>
    <property type="project" value="TreeGrafter"/>
</dbReference>
<keyword evidence="5" id="KW-0012">Acyltransferase</keyword>
<feature type="domain" description="Peptidase M28" evidence="6">
    <location>
        <begin position="135"/>
        <end position="185"/>
    </location>
</feature>
<name>A0A8J9ZUN2_BRALA</name>
<dbReference type="SUPFAM" id="SSF53187">
    <property type="entry name" value="Zn-dependent exopeptidases"/>
    <property type="match status" value="2"/>
</dbReference>
<keyword evidence="8" id="KW-1185">Reference proteome</keyword>
<dbReference type="PANTHER" id="PTHR12283:SF6">
    <property type="entry name" value="GLUTAMINYL-PEPTIDE CYCLOTRANSFERASE-RELATED"/>
    <property type="match status" value="1"/>
</dbReference>
<accession>A0A8J9ZUN2</accession>
<dbReference type="EMBL" id="OV696689">
    <property type="protein sequence ID" value="CAH1262462.1"/>
    <property type="molecule type" value="Genomic_DNA"/>
</dbReference>
<evidence type="ECO:0000259" key="6">
    <source>
        <dbReference type="Pfam" id="PF04389"/>
    </source>
</evidence>
<evidence type="ECO:0000256" key="5">
    <source>
        <dbReference type="ARBA" id="ARBA00023315"/>
    </source>
</evidence>
<dbReference type="PANTHER" id="PTHR12283">
    <property type="entry name" value="GLUTAMINYL-PEPTIDE CYCLOTRANSFERASE"/>
    <property type="match status" value="1"/>
</dbReference>
<evidence type="ECO:0000256" key="3">
    <source>
        <dbReference type="ARBA" id="ARBA00012012"/>
    </source>
</evidence>
<evidence type="ECO:0000256" key="1">
    <source>
        <dbReference type="ARBA" id="ARBA00000001"/>
    </source>
</evidence>
<dbReference type="EC" id="2.3.2.5" evidence="3"/>